<dbReference type="InterPro" id="IPR050722">
    <property type="entry name" value="Pyruvate:ferred/Flavod_OxRd"/>
</dbReference>
<dbReference type="CDD" id="cd07034">
    <property type="entry name" value="TPP_PYR_PFOR_IOR-alpha_like"/>
    <property type="match status" value="1"/>
</dbReference>
<gene>
    <name evidence="5" type="ORF">JCM6292_329</name>
</gene>
<keyword evidence="1" id="KW-0560">Oxidoreductase</keyword>
<dbReference type="Gene3D" id="3.40.920.10">
    <property type="entry name" value="Pyruvate-ferredoxin oxidoreductase, PFOR, domain III"/>
    <property type="match status" value="1"/>
</dbReference>
<proteinExistence type="predicted"/>
<dbReference type="InterPro" id="IPR029061">
    <property type="entry name" value="THDP-binding"/>
</dbReference>
<dbReference type="Gene3D" id="3.40.50.970">
    <property type="match status" value="1"/>
</dbReference>
<protein>
    <submittedName>
        <fullName evidence="5">6,7-dimethyl-8-ribityllumazine synthase</fullName>
    </submittedName>
</protein>
<name>W4P3H8_9BACE</name>
<dbReference type="Pfam" id="PF01558">
    <property type="entry name" value="POR"/>
    <property type="match status" value="1"/>
</dbReference>
<evidence type="ECO:0000259" key="3">
    <source>
        <dbReference type="Pfam" id="PF01855"/>
    </source>
</evidence>
<dbReference type="GO" id="GO:0006979">
    <property type="term" value="P:response to oxidative stress"/>
    <property type="evidence" value="ECO:0007669"/>
    <property type="project" value="TreeGrafter"/>
</dbReference>
<dbReference type="PANTHER" id="PTHR32154:SF20">
    <property type="entry name" value="2-OXOGLUTARATE OXIDOREDUCTASE SUBUNIT KORA"/>
    <property type="match status" value="1"/>
</dbReference>
<evidence type="ECO:0000259" key="2">
    <source>
        <dbReference type="Pfam" id="PF01558"/>
    </source>
</evidence>
<evidence type="ECO:0000313" key="6">
    <source>
        <dbReference type="Proteomes" id="UP000018861"/>
    </source>
</evidence>
<organism evidence="5 6">
    <name type="scientific">Bacteroides pyogenes JCM 6292</name>
    <dbReference type="NCBI Taxonomy" id="1235809"/>
    <lineage>
        <taxon>Bacteria</taxon>
        <taxon>Pseudomonadati</taxon>
        <taxon>Bacteroidota</taxon>
        <taxon>Bacteroidia</taxon>
        <taxon>Bacteroidales</taxon>
        <taxon>Bacteroidaceae</taxon>
        <taxon>Bacteroides</taxon>
    </lineage>
</organism>
<feature type="domain" description="Pyruvate flavodoxin/ferredoxin oxidoreductase pyrimidine binding" evidence="3">
    <location>
        <begin position="179"/>
        <end position="384"/>
    </location>
</feature>
<feature type="domain" description="Pyruvate/ketoisovalerate oxidoreductase catalytic" evidence="2">
    <location>
        <begin position="1"/>
        <end position="126"/>
    </location>
</feature>
<dbReference type="FunFam" id="3.40.50.920:FF:000009">
    <property type="entry name" value="2-oxoglutarate ferredoxin oxidoreductase subunit alpha"/>
    <property type="match status" value="1"/>
</dbReference>
<sequence length="532" mass="58209">MVAMNPAALKTQIQFCKPNGLVITDSDSFTPRDLEKAKFMTQNSFEELGIRQEVLEVPISSMCKESLKDSGLDNKTILRCKNMFALGLVCWLFNRNLAAAEKMLRQKFAKKPEIAAANIKVLNDGYNYGANTHASVSTYKIESASLKEKGLYTDINGNKATAYGLIAAAEKAGLQLYLGSYPITPATDILHELAKHKSLGVKTVQCEDEIAGCASAVGASFAGAMAVTTTSGPGICLKSEAMNLAVIAELPLVIIDVQRGGPSTGLPTKSEQTDLMQVLYGRNGESPMPVIAATSPTNCFDAAYMAAKIALEHMTPVVLLTDAFVANGSAAWKLPDLEKYPPICPPYVKPDMAETWTPYLRNPETGVRYWATPGTEGFMHRIGGLEKSSETGVISGDPDNHEKMVHLRREKVEKIADSIPELEILGDEDADLLIVGWGGTYGHLRLAMDFMRARGQKVALAHFQYINPLPKNAAEVLRRYKKIIVAEQNLGQFAGYLRMKVPGLDIRQFNQVKGQPFVTRELINTFTKLLEE</sequence>
<dbReference type="SUPFAM" id="SSF52518">
    <property type="entry name" value="Thiamin diphosphate-binding fold (THDP-binding)"/>
    <property type="match status" value="1"/>
</dbReference>
<dbReference type="InterPro" id="IPR002880">
    <property type="entry name" value="Pyrv_Fd/Flavodoxin_OxRdtase_N"/>
</dbReference>
<dbReference type="InterPro" id="IPR019752">
    <property type="entry name" value="Pyrv/ketoisovalerate_OxRed_cat"/>
</dbReference>
<dbReference type="FunFam" id="3.40.50.970:FF:000022">
    <property type="entry name" value="2-oxoglutarate ferredoxin oxidoreductase alpha subunit"/>
    <property type="match status" value="1"/>
</dbReference>
<evidence type="ECO:0000313" key="5">
    <source>
        <dbReference type="EMBL" id="GAE14222.1"/>
    </source>
</evidence>
<dbReference type="EMBL" id="BAIQ01000002">
    <property type="protein sequence ID" value="GAE14222.1"/>
    <property type="molecule type" value="Genomic_DNA"/>
</dbReference>
<dbReference type="Gene3D" id="3.40.50.920">
    <property type="match status" value="1"/>
</dbReference>
<dbReference type="AlphaFoldDB" id="W4P3H8"/>
<dbReference type="PANTHER" id="PTHR32154">
    <property type="entry name" value="PYRUVATE-FLAVODOXIN OXIDOREDUCTASE-RELATED"/>
    <property type="match status" value="1"/>
</dbReference>
<dbReference type="Pfam" id="PF17147">
    <property type="entry name" value="PFOR_II"/>
    <property type="match status" value="1"/>
</dbReference>
<feature type="domain" description="Pyruvate:ferredoxin oxidoreductase core" evidence="4">
    <location>
        <begin position="430"/>
        <end position="497"/>
    </location>
</feature>
<dbReference type="InterPro" id="IPR022367">
    <property type="entry name" value="2-oxoacid/accept_OxRdtase_asu"/>
</dbReference>
<dbReference type="InterPro" id="IPR033412">
    <property type="entry name" value="PFOR_II"/>
</dbReference>
<dbReference type="SUPFAM" id="SSF53323">
    <property type="entry name" value="Pyruvate-ferredoxin oxidoreductase, PFOR, domain III"/>
    <property type="match status" value="1"/>
</dbReference>
<dbReference type="NCBIfam" id="TIGR03710">
    <property type="entry name" value="OAFO_sf"/>
    <property type="match status" value="1"/>
</dbReference>
<dbReference type="SUPFAM" id="SSF52922">
    <property type="entry name" value="TK C-terminal domain-like"/>
    <property type="match status" value="1"/>
</dbReference>
<evidence type="ECO:0000259" key="4">
    <source>
        <dbReference type="Pfam" id="PF17147"/>
    </source>
</evidence>
<dbReference type="GO" id="GO:0016903">
    <property type="term" value="F:oxidoreductase activity, acting on the aldehyde or oxo group of donors"/>
    <property type="evidence" value="ECO:0007669"/>
    <property type="project" value="InterPro"/>
</dbReference>
<comment type="caution">
    <text evidence="5">The sequence shown here is derived from an EMBL/GenBank/DDBJ whole genome shotgun (WGS) entry which is preliminary data.</text>
</comment>
<dbReference type="InterPro" id="IPR009014">
    <property type="entry name" value="Transketo_C/PFOR_II"/>
</dbReference>
<dbReference type="Proteomes" id="UP000018861">
    <property type="component" value="Unassembled WGS sequence"/>
</dbReference>
<dbReference type="Pfam" id="PF01855">
    <property type="entry name" value="POR_N"/>
    <property type="match status" value="1"/>
</dbReference>
<accession>W4P3H8</accession>
<reference evidence="5 6" key="1">
    <citation type="journal article" date="2014" name="Genome Announc.">
        <title>Draft Genome Sequences of Three Strains of Bacteroides pyogenes Isolated from a Cat and Swine.</title>
        <authorList>
            <person name="Sakamoto M."/>
            <person name="Oshima K."/>
            <person name="Suda W."/>
            <person name="Kitamura K."/>
            <person name="Iida T."/>
            <person name="Hattori M."/>
            <person name="Ohkuma M."/>
        </authorList>
    </citation>
    <scope>NUCLEOTIDE SEQUENCE [LARGE SCALE GENOMIC DNA]</scope>
    <source>
        <strain evidence="5 6">JCM 6292</strain>
    </source>
</reference>
<dbReference type="InterPro" id="IPR002869">
    <property type="entry name" value="Pyrv_flavodox_OxRed_cen"/>
</dbReference>
<evidence type="ECO:0000256" key="1">
    <source>
        <dbReference type="ARBA" id="ARBA00023002"/>
    </source>
</evidence>